<comment type="subcellular location">
    <subcellularLocation>
        <location evidence="1">Membrane</location>
    </subcellularLocation>
</comment>
<evidence type="ECO:0000313" key="12">
    <source>
        <dbReference type="WBParaSite" id="ECPE_0000877301-mRNA-1"/>
    </source>
</evidence>
<feature type="region of interest" description="Disordered" evidence="9">
    <location>
        <begin position="526"/>
        <end position="561"/>
    </location>
</feature>
<feature type="transmembrane region" description="Helical" evidence="10">
    <location>
        <begin position="350"/>
        <end position="374"/>
    </location>
</feature>
<name>A0A183AP62_9TREM</name>
<evidence type="ECO:0000256" key="7">
    <source>
        <dbReference type="ARBA" id="ARBA00023136"/>
    </source>
</evidence>
<dbReference type="Gene3D" id="2.60.40.60">
    <property type="entry name" value="Cadherins"/>
    <property type="match status" value="3"/>
</dbReference>
<dbReference type="InterPro" id="IPR050971">
    <property type="entry name" value="Cadherin-domain_protein"/>
</dbReference>
<keyword evidence="5" id="KW-0130">Cell adhesion</keyword>
<dbReference type="PRINTS" id="PR00205">
    <property type="entry name" value="CADHERIN"/>
</dbReference>
<organism evidence="12">
    <name type="scientific">Echinostoma caproni</name>
    <dbReference type="NCBI Taxonomy" id="27848"/>
    <lineage>
        <taxon>Eukaryota</taxon>
        <taxon>Metazoa</taxon>
        <taxon>Spiralia</taxon>
        <taxon>Lophotrochozoa</taxon>
        <taxon>Platyhelminthes</taxon>
        <taxon>Trematoda</taxon>
        <taxon>Digenea</taxon>
        <taxon>Plagiorchiida</taxon>
        <taxon>Echinostomata</taxon>
        <taxon>Echinostomatoidea</taxon>
        <taxon>Echinostomatidae</taxon>
        <taxon>Echinostoma</taxon>
    </lineage>
</organism>
<dbReference type="InterPro" id="IPR002126">
    <property type="entry name" value="Cadherin-like_dom"/>
</dbReference>
<keyword evidence="2 10" id="KW-0812">Transmembrane</keyword>
<dbReference type="InterPro" id="IPR020894">
    <property type="entry name" value="Cadherin_CS"/>
</dbReference>
<feature type="domain" description="Cadherin" evidence="11">
    <location>
        <begin position="6"/>
        <end position="63"/>
    </location>
</feature>
<evidence type="ECO:0000256" key="1">
    <source>
        <dbReference type="ARBA" id="ARBA00004370"/>
    </source>
</evidence>
<dbReference type="GO" id="GO:0005509">
    <property type="term" value="F:calcium ion binding"/>
    <property type="evidence" value="ECO:0007669"/>
    <property type="project" value="UniProtKB-UniRule"/>
</dbReference>
<evidence type="ECO:0000259" key="11">
    <source>
        <dbReference type="PROSITE" id="PS50268"/>
    </source>
</evidence>
<evidence type="ECO:0000256" key="5">
    <source>
        <dbReference type="ARBA" id="ARBA00022889"/>
    </source>
</evidence>
<dbReference type="InterPro" id="IPR015919">
    <property type="entry name" value="Cadherin-like_sf"/>
</dbReference>
<evidence type="ECO:0000256" key="2">
    <source>
        <dbReference type="ARBA" id="ARBA00022692"/>
    </source>
</evidence>
<proteinExistence type="predicted"/>
<dbReference type="PANTHER" id="PTHR24025">
    <property type="entry name" value="DESMOGLEIN FAMILY MEMBER"/>
    <property type="match status" value="1"/>
</dbReference>
<dbReference type="SMART" id="SM00112">
    <property type="entry name" value="CA"/>
    <property type="match status" value="3"/>
</dbReference>
<dbReference type="SUPFAM" id="SSF49313">
    <property type="entry name" value="Cadherin-like"/>
    <property type="match status" value="3"/>
</dbReference>
<keyword evidence="6 10" id="KW-1133">Transmembrane helix</keyword>
<evidence type="ECO:0000256" key="9">
    <source>
        <dbReference type="SAM" id="MobiDB-lite"/>
    </source>
</evidence>
<accession>A0A183AP62</accession>
<feature type="domain" description="Cadherin" evidence="11">
    <location>
        <begin position="83"/>
        <end position="190"/>
    </location>
</feature>
<dbReference type="PROSITE" id="PS00232">
    <property type="entry name" value="CADHERIN_1"/>
    <property type="match status" value="1"/>
</dbReference>
<dbReference type="WBParaSite" id="ECPE_0000877301-mRNA-1">
    <property type="protein sequence ID" value="ECPE_0000877301-mRNA-1"/>
    <property type="gene ID" value="ECPE_0000877301"/>
</dbReference>
<feature type="domain" description="Cadherin" evidence="11">
    <location>
        <begin position="206"/>
        <end position="332"/>
    </location>
</feature>
<dbReference type="PANTHER" id="PTHR24025:SF23">
    <property type="entry name" value="NEURAL-CADHERIN"/>
    <property type="match status" value="1"/>
</dbReference>
<evidence type="ECO:0000256" key="10">
    <source>
        <dbReference type="SAM" id="Phobius"/>
    </source>
</evidence>
<dbReference type="PROSITE" id="PS50268">
    <property type="entry name" value="CADHERIN_2"/>
    <property type="match status" value="3"/>
</dbReference>
<keyword evidence="7 10" id="KW-0472">Membrane</keyword>
<dbReference type="AlphaFoldDB" id="A0A183AP62"/>
<evidence type="ECO:0000256" key="4">
    <source>
        <dbReference type="ARBA" id="ARBA00022837"/>
    </source>
</evidence>
<protein>
    <submittedName>
        <fullName evidence="12">CA domain-containing protein</fullName>
    </submittedName>
</protein>
<reference evidence="12" key="1">
    <citation type="submission" date="2016-06" db="UniProtKB">
        <authorList>
            <consortium name="WormBaseParasite"/>
        </authorList>
    </citation>
    <scope>IDENTIFICATION</scope>
</reference>
<dbReference type="GO" id="GO:0005886">
    <property type="term" value="C:plasma membrane"/>
    <property type="evidence" value="ECO:0007669"/>
    <property type="project" value="InterPro"/>
</dbReference>
<dbReference type="GO" id="GO:0007156">
    <property type="term" value="P:homophilic cell adhesion via plasma membrane adhesion molecules"/>
    <property type="evidence" value="ECO:0007669"/>
    <property type="project" value="InterPro"/>
</dbReference>
<feature type="compositionally biased region" description="Polar residues" evidence="9">
    <location>
        <begin position="526"/>
        <end position="542"/>
    </location>
</feature>
<evidence type="ECO:0000256" key="3">
    <source>
        <dbReference type="ARBA" id="ARBA00022737"/>
    </source>
</evidence>
<dbReference type="CDD" id="cd11304">
    <property type="entry name" value="Cadherin_repeat"/>
    <property type="match status" value="3"/>
</dbReference>
<dbReference type="Pfam" id="PF00028">
    <property type="entry name" value="Cadherin"/>
    <property type="match status" value="2"/>
</dbReference>
<evidence type="ECO:0000256" key="6">
    <source>
        <dbReference type="ARBA" id="ARBA00022989"/>
    </source>
</evidence>
<evidence type="ECO:0000256" key="8">
    <source>
        <dbReference type="PROSITE-ProRule" id="PRU00043"/>
    </source>
</evidence>
<keyword evidence="4 8" id="KW-0106">Calcium</keyword>
<sequence>LDRANFKVDSLTGWITANVVFDRETRDSYQTTVIAMDQGKPRQSSSVLVNVTILDVNDHVPTLVPNEGELRFFNRGPLPTGRIGQQNTFAVAENSPRGTFLGTLVALDGDLGRNADLVFELINDSVSQYHKRFQLSEKGLLYTTVSLDREEKDHYRLSVRVSDRALVNPLTSTGTIDVLVQDVNDNSPNLVSPAGMLPLDQITPDSKPEPTVQLSVNEQPGFVVTKIRAEDPDAGSNGRVMYYLEELNGPHPISAQSQKPLLQIDPQEGDIVLQRFMSSSDLGMRYFHVRAVDGGQSDARTDSKILVLSIVDLPMGELYSKNLHASNYYPSNGTSYAFRLWSFGGPRNTVMISLLASISGLLAAILIIAIACVLKSKNRRRRRRSHGLLCCRRGRRRRTAYNGTGGSVVGPPEIVPPENRNGTNGSYMHHHQHHNPHDLSHMIQPNGTHYTGPPAGLNLSMLLEDWQPGRNGTDAAGGGLPHIYQHPHHPYDGSGVHDVSLFCSNEPNLTSSFPQYAITNSWRQTVNRSTESGLEEQPTSDSGRGGSEEDDQPNSGRKAQIVRPTMLLTNTDAFTNTDMHQTLPWQTDQNGIGCIKSDHFGSTVVDHLSPFSVNKVPLVKSNLVQEQQQQQQQQQQQLQQIYYPHYNQQQFFYPQEAEKIQCI</sequence>
<dbReference type="GO" id="GO:0005911">
    <property type="term" value="C:cell-cell junction"/>
    <property type="evidence" value="ECO:0007669"/>
    <property type="project" value="TreeGrafter"/>
</dbReference>
<keyword evidence="3" id="KW-0677">Repeat</keyword>